<keyword evidence="2" id="KW-1185">Reference proteome</keyword>
<organism evidence="1 2">
    <name type="scientific">Paenibacillus aurantiacus</name>
    <dbReference type="NCBI Taxonomy" id="1936118"/>
    <lineage>
        <taxon>Bacteria</taxon>
        <taxon>Bacillati</taxon>
        <taxon>Bacillota</taxon>
        <taxon>Bacilli</taxon>
        <taxon>Bacillales</taxon>
        <taxon>Paenibacillaceae</taxon>
        <taxon>Paenibacillus</taxon>
    </lineage>
</organism>
<name>A0ABV5KT16_9BACL</name>
<gene>
    <name evidence="1" type="ORF">ACFFSY_20535</name>
</gene>
<protein>
    <submittedName>
        <fullName evidence="1">STAS/SEC14 domain-containing protein</fullName>
    </submittedName>
</protein>
<accession>A0ABV5KT16</accession>
<evidence type="ECO:0000313" key="2">
    <source>
        <dbReference type="Proteomes" id="UP001589747"/>
    </source>
</evidence>
<proteinExistence type="predicted"/>
<comment type="caution">
    <text evidence="1">The sequence shown here is derived from an EMBL/GenBank/DDBJ whole genome shotgun (WGS) entry which is preliminary data.</text>
</comment>
<dbReference type="Proteomes" id="UP001589747">
    <property type="component" value="Unassembled WGS sequence"/>
</dbReference>
<evidence type="ECO:0000313" key="1">
    <source>
        <dbReference type="EMBL" id="MFB9328324.1"/>
    </source>
</evidence>
<dbReference type="EMBL" id="JBHMDO010000033">
    <property type="protein sequence ID" value="MFB9328324.1"/>
    <property type="molecule type" value="Genomic_DNA"/>
</dbReference>
<dbReference type="RefSeq" id="WP_377497505.1">
    <property type="nucleotide sequence ID" value="NZ_JBHMDO010000033.1"/>
</dbReference>
<reference evidence="1 2" key="1">
    <citation type="submission" date="2024-09" db="EMBL/GenBank/DDBJ databases">
        <authorList>
            <person name="Sun Q."/>
            <person name="Mori K."/>
        </authorList>
    </citation>
    <scope>NUCLEOTIDE SEQUENCE [LARGE SCALE GENOMIC DNA]</scope>
    <source>
        <strain evidence="1 2">TISTR 2452</strain>
    </source>
</reference>
<sequence length="120" mass="13479">MPTTCIIDRPARIVEIVWASAATPDDFDRITDEIKGFSEELGGSFDVLVDMRTVKAFRPESQAKLVEHQKALKSYGMKRAAVVTAGSIARLQLYRTAKQSEHTTETQWDDYAEALAFLKQ</sequence>